<dbReference type="InterPro" id="IPR001932">
    <property type="entry name" value="PPM-type_phosphatase-like_dom"/>
</dbReference>
<feature type="compositionally biased region" description="Pro residues" evidence="1">
    <location>
        <begin position="159"/>
        <end position="170"/>
    </location>
</feature>
<feature type="chain" id="PRO_5047265167" evidence="3">
    <location>
        <begin position="21"/>
        <end position="759"/>
    </location>
</feature>
<dbReference type="InterPro" id="IPR036457">
    <property type="entry name" value="PPM-type-like_dom_sf"/>
</dbReference>
<protein>
    <submittedName>
        <fullName evidence="5">Protein phosphatase 2C domain-containing protein</fullName>
    </submittedName>
</protein>
<keyword evidence="3" id="KW-0732">Signal</keyword>
<feature type="signal peptide" evidence="3">
    <location>
        <begin position="1"/>
        <end position="20"/>
    </location>
</feature>
<dbReference type="PROSITE" id="PS51746">
    <property type="entry name" value="PPM_2"/>
    <property type="match status" value="1"/>
</dbReference>
<evidence type="ECO:0000256" key="2">
    <source>
        <dbReference type="SAM" id="Phobius"/>
    </source>
</evidence>
<sequence length="759" mass="78302">MVTAGVLVLAVVAGLSGCSAGSGIGGSTPDPVRETVTVVSSQERAERFAAEVVAAALRRAGHEARTKTAGDVAEALRQPGPVVSLVFDVDLLEHRKPGGYTGVTAGDLEAEVRSALPAPYNAMEFMRLTGRDVLVYRDGKVKRETIERRLAEPSTAKPSPAPTRPGPPVRGGPVRALDPGGDTTVVVRDTLGTGLRGALERAYPWMNLSLQPVGGMSEGLRKGTIPVAIVPDTVKLGDGYRRSEIPGEVLPGRTLLALGSKDLGEPALRVVRDIAQWLSPEEIRAAVSSGADLPQAAGRSISQYGVLPAVEPSRSCTGTCERQLGFTAFLFVLLGVMIGVALMVLAGVARRKATAGARGRHGRGDEETSMFPVPAGWYGTPPRQEAGGVPGRDWRPAKIARRSTGPPGGTSPAPPIVASPTPETPRATVGQDGEADLTAPLVVGKPPNPARVRLPDETTSARAGIAVDGGMLGETTVRAATVRGRSHAHRGDFRQDAYGMRLSTDGNWVIVAVADGLGSAANSDTAANVAVRAALAEIDHALTAAEAELATGPGGGTMVRDGDPPPRGESPVAVAGGGAVVRDWPAVMGRIASAVREGTAGLPKAASGGSRGRGPVGRPATTLTVAVVPAAGPGRAVCAAVGDSPAVRLSGGDWHVLVGTPAKDAMYENVTPSLPGGSKTLQVKEFDWVTGELLILTSDGFHDGLADGRDGFARDVAGRWRRPPGMLAFLRDVDYRASGYNDDRTVLAVWGGMYDGGVP</sequence>
<organism evidence="5 6">
    <name type="scientific">Sphaerisporangium aureirubrum</name>
    <dbReference type="NCBI Taxonomy" id="1544736"/>
    <lineage>
        <taxon>Bacteria</taxon>
        <taxon>Bacillati</taxon>
        <taxon>Actinomycetota</taxon>
        <taxon>Actinomycetes</taxon>
        <taxon>Streptosporangiales</taxon>
        <taxon>Streptosporangiaceae</taxon>
        <taxon>Sphaerisporangium</taxon>
    </lineage>
</organism>
<name>A0ABW1NA22_9ACTN</name>
<keyword evidence="2" id="KW-0472">Membrane</keyword>
<feature type="transmembrane region" description="Helical" evidence="2">
    <location>
        <begin position="324"/>
        <end position="348"/>
    </location>
</feature>
<keyword evidence="2" id="KW-1133">Transmembrane helix</keyword>
<evidence type="ECO:0000256" key="1">
    <source>
        <dbReference type="SAM" id="MobiDB-lite"/>
    </source>
</evidence>
<feature type="region of interest" description="Disordered" evidence="1">
    <location>
        <begin position="355"/>
        <end position="431"/>
    </location>
</feature>
<dbReference type="EMBL" id="JBHSRF010000002">
    <property type="protein sequence ID" value="MFC6079838.1"/>
    <property type="molecule type" value="Genomic_DNA"/>
</dbReference>
<dbReference type="SUPFAM" id="SSF81606">
    <property type="entry name" value="PP2C-like"/>
    <property type="match status" value="1"/>
</dbReference>
<reference evidence="6" key="1">
    <citation type="journal article" date="2019" name="Int. J. Syst. Evol. Microbiol.">
        <title>The Global Catalogue of Microorganisms (GCM) 10K type strain sequencing project: providing services to taxonomists for standard genome sequencing and annotation.</title>
        <authorList>
            <consortium name="The Broad Institute Genomics Platform"/>
            <consortium name="The Broad Institute Genome Sequencing Center for Infectious Disease"/>
            <person name="Wu L."/>
            <person name="Ma J."/>
        </authorList>
    </citation>
    <scope>NUCLEOTIDE SEQUENCE [LARGE SCALE GENOMIC DNA]</scope>
    <source>
        <strain evidence="6">JCM 30346</strain>
    </source>
</reference>
<evidence type="ECO:0000256" key="3">
    <source>
        <dbReference type="SAM" id="SignalP"/>
    </source>
</evidence>
<comment type="caution">
    <text evidence="5">The sequence shown here is derived from an EMBL/GenBank/DDBJ whole genome shotgun (WGS) entry which is preliminary data.</text>
</comment>
<dbReference type="SMART" id="SM00332">
    <property type="entry name" value="PP2Cc"/>
    <property type="match status" value="1"/>
</dbReference>
<feature type="domain" description="PPM-type phosphatase" evidence="4">
    <location>
        <begin position="476"/>
        <end position="759"/>
    </location>
</feature>
<proteinExistence type="predicted"/>
<dbReference type="Pfam" id="PF13672">
    <property type="entry name" value="PP2C_2"/>
    <property type="match status" value="1"/>
</dbReference>
<dbReference type="Proteomes" id="UP001596137">
    <property type="component" value="Unassembled WGS sequence"/>
</dbReference>
<accession>A0ABW1NA22</accession>
<evidence type="ECO:0000259" key="4">
    <source>
        <dbReference type="PROSITE" id="PS51746"/>
    </source>
</evidence>
<keyword evidence="6" id="KW-1185">Reference proteome</keyword>
<dbReference type="RefSeq" id="WP_380746295.1">
    <property type="nucleotide sequence ID" value="NZ_JBHSRF010000002.1"/>
</dbReference>
<gene>
    <name evidence="5" type="ORF">ACFP1K_01610</name>
</gene>
<evidence type="ECO:0000313" key="5">
    <source>
        <dbReference type="EMBL" id="MFC6079838.1"/>
    </source>
</evidence>
<dbReference type="Gene3D" id="3.60.40.10">
    <property type="entry name" value="PPM-type phosphatase domain"/>
    <property type="match status" value="1"/>
</dbReference>
<evidence type="ECO:0000313" key="6">
    <source>
        <dbReference type="Proteomes" id="UP001596137"/>
    </source>
</evidence>
<feature type="region of interest" description="Disordered" evidence="1">
    <location>
        <begin position="145"/>
        <end position="183"/>
    </location>
</feature>
<keyword evidence="2" id="KW-0812">Transmembrane</keyword>